<reference evidence="1 2" key="1">
    <citation type="journal article" date="2024" name="J Genomics">
        <title>Draft genome sequencing and assembly of Favolaschia claudopus CIRM-BRFM 2984 isolated from oak limbs.</title>
        <authorList>
            <person name="Navarro D."/>
            <person name="Drula E."/>
            <person name="Chaduli D."/>
            <person name="Cazenave R."/>
            <person name="Ahrendt S."/>
            <person name="Wang J."/>
            <person name="Lipzen A."/>
            <person name="Daum C."/>
            <person name="Barry K."/>
            <person name="Grigoriev I.V."/>
            <person name="Favel A."/>
            <person name="Rosso M.N."/>
            <person name="Martin F."/>
        </authorList>
    </citation>
    <scope>NUCLEOTIDE SEQUENCE [LARGE SCALE GENOMIC DNA]</scope>
    <source>
        <strain evidence="1 2">CIRM-BRFM 2984</strain>
    </source>
</reference>
<dbReference type="EMBL" id="JAWWNJ010000089">
    <property type="protein sequence ID" value="KAK7000429.1"/>
    <property type="molecule type" value="Genomic_DNA"/>
</dbReference>
<accession>A0AAW0A2P5</accession>
<dbReference type="Proteomes" id="UP001362999">
    <property type="component" value="Unassembled WGS sequence"/>
</dbReference>
<proteinExistence type="predicted"/>
<sequence length="233" mass="25729">MTRHYYSYCTAPAGQLLEVEKQKKNKNCIITSNPTRRNHPHKIKTNVKITSLDKSLQKTVLAEVPEEGHELKNTSPNMKPKNTSISLPYFVPSSPSLAPQIDPRLAALATSRGYISTAPSLITRLEPGISPHHQHLNAGRISFTSRSSRPSFFLCFFDSDAFPQPRWSYLEDPRDPYIPAPGSKGACPPPSSPSFVGYFSGQAPLGTSSTLACRLSPFLGVGGWDWDWARCGR</sequence>
<organism evidence="1 2">
    <name type="scientific">Favolaschia claudopus</name>
    <dbReference type="NCBI Taxonomy" id="2862362"/>
    <lineage>
        <taxon>Eukaryota</taxon>
        <taxon>Fungi</taxon>
        <taxon>Dikarya</taxon>
        <taxon>Basidiomycota</taxon>
        <taxon>Agaricomycotina</taxon>
        <taxon>Agaricomycetes</taxon>
        <taxon>Agaricomycetidae</taxon>
        <taxon>Agaricales</taxon>
        <taxon>Marasmiineae</taxon>
        <taxon>Mycenaceae</taxon>
        <taxon>Favolaschia</taxon>
    </lineage>
</organism>
<dbReference type="AlphaFoldDB" id="A0AAW0A2P5"/>
<gene>
    <name evidence="1" type="ORF">R3P38DRAFT_2797669</name>
</gene>
<keyword evidence="2" id="KW-1185">Reference proteome</keyword>
<comment type="caution">
    <text evidence="1">The sequence shown here is derived from an EMBL/GenBank/DDBJ whole genome shotgun (WGS) entry which is preliminary data.</text>
</comment>
<evidence type="ECO:0000313" key="2">
    <source>
        <dbReference type="Proteomes" id="UP001362999"/>
    </source>
</evidence>
<name>A0AAW0A2P5_9AGAR</name>
<evidence type="ECO:0000313" key="1">
    <source>
        <dbReference type="EMBL" id="KAK7000429.1"/>
    </source>
</evidence>
<protein>
    <submittedName>
        <fullName evidence="1">Uncharacterized protein</fullName>
    </submittedName>
</protein>